<evidence type="ECO:0000256" key="1">
    <source>
        <dbReference type="SAM" id="MobiDB-lite"/>
    </source>
</evidence>
<feature type="region of interest" description="Disordered" evidence="1">
    <location>
        <begin position="130"/>
        <end position="151"/>
    </location>
</feature>
<dbReference type="AlphaFoldDB" id="A0A3B0WD60"/>
<sequence length="261" mass="28236">MMKKQTNSWLSVLSGLSFMALTTGTVSVVNASPSMAKPAQAAEQKVDAEKVEVSSIHGIVSEIITASGYTYVAIDVDGKKIWAAGPVSSFKKGDKIGFSMEMPIANFQSRSLERTFERIYFVDGFITESGTPSEKSSKMSLSHGNNSMPDAQTEVSGKVVVEITKVEGGKNIAEIYKDKKSLSGKSVKVKGEVIKYTPNILGFNWIHIRDNSTDSDLTITTSDTVAVGDVIVVKGLISLEKDFGYGYVYPVILEKAKVVIE</sequence>
<dbReference type="EMBL" id="UOFC01000261">
    <property type="protein sequence ID" value="VAW49162.1"/>
    <property type="molecule type" value="Genomic_DNA"/>
</dbReference>
<protein>
    <submittedName>
        <fullName evidence="2">NrfJ</fullName>
    </submittedName>
</protein>
<reference evidence="2" key="1">
    <citation type="submission" date="2018-06" db="EMBL/GenBank/DDBJ databases">
        <authorList>
            <person name="Zhirakovskaya E."/>
        </authorList>
    </citation>
    <scope>NUCLEOTIDE SEQUENCE</scope>
</reference>
<name>A0A3B0WD60_9ZZZZ</name>
<organism evidence="2">
    <name type="scientific">hydrothermal vent metagenome</name>
    <dbReference type="NCBI Taxonomy" id="652676"/>
    <lineage>
        <taxon>unclassified sequences</taxon>
        <taxon>metagenomes</taxon>
        <taxon>ecological metagenomes</taxon>
    </lineage>
</organism>
<accession>A0A3B0WD60</accession>
<gene>
    <name evidence="2" type="ORF">MNBD_GAMMA03-1729</name>
</gene>
<evidence type="ECO:0000313" key="2">
    <source>
        <dbReference type="EMBL" id="VAW49162.1"/>
    </source>
</evidence>
<proteinExistence type="predicted"/>